<accession>A0A1E8FB55</accession>
<evidence type="ECO:0000313" key="4">
    <source>
        <dbReference type="Proteomes" id="UP000176037"/>
    </source>
</evidence>
<dbReference type="OrthoDB" id="9786766at2"/>
<protein>
    <submittedName>
        <fullName evidence="3">Sugar-binding protein</fullName>
    </submittedName>
</protein>
<dbReference type="SUPFAM" id="SSF49344">
    <property type="entry name" value="CBD9-like"/>
    <property type="match status" value="1"/>
</dbReference>
<dbReference type="GO" id="GO:0030246">
    <property type="term" value="F:carbohydrate binding"/>
    <property type="evidence" value="ECO:0007669"/>
    <property type="project" value="InterPro"/>
</dbReference>
<feature type="chain" id="PRO_5009213974" evidence="1">
    <location>
        <begin position="24"/>
        <end position="251"/>
    </location>
</feature>
<evidence type="ECO:0000259" key="2">
    <source>
        <dbReference type="Pfam" id="PF06452"/>
    </source>
</evidence>
<comment type="caution">
    <text evidence="3">The sequence shown here is derived from an EMBL/GenBank/DDBJ whole genome shotgun (WGS) entry which is preliminary data.</text>
</comment>
<dbReference type="Proteomes" id="UP000176037">
    <property type="component" value="Unassembled WGS sequence"/>
</dbReference>
<dbReference type="GO" id="GO:0016052">
    <property type="term" value="P:carbohydrate catabolic process"/>
    <property type="evidence" value="ECO:0007669"/>
    <property type="project" value="InterPro"/>
</dbReference>
<dbReference type="GO" id="GO:0004553">
    <property type="term" value="F:hydrolase activity, hydrolyzing O-glycosyl compounds"/>
    <property type="evidence" value="ECO:0007669"/>
    <property type="project" value="InterPro"/>
</dbReference>
<sequence>MSKLKKVLLAAGLGVALSGQSLAAPTEVTKAISPIVIDGIADEAAWDKAQWHPLEHLMVGTMPIPADFSGRFKMLWDNDQLYLQVEIIDDVLIDSHPNPLLTYWDDDCLEIFIDADASGGNHLKSYNAFAYHIALDGNVVDIGPTDNGGQEFVLLNDHATSRWTRADSAPYQITWEVSFRVYPDTFHHNKPVPPESLSAEQVLGFMLAYCDNDGSEEREHFVGSHEVEPVNGDRNLGYIDASVFGKIKLVD</sequence>
<feature type="signal peptide" evidence="1">
    <location>
        <begin position="1"/>
        <end position="23"/>
    </location>
</feature>
<proteinExistence type="predicted"/>
<dbReference type="STRING" id="1856405.BFC17_02590"/>
<evidence type="ECO:0000313" key="3">
    <source>
        <dbReference type="EMBL" id="OFI33167.1"/>
    </source>
</evidence>
<dbReference type="Gene3D" id="2.60.40.1190">
    <property type="match status" value="1"/>
</dbReference>
<name>A0A1E8FB55_9ALTE</name>
<keyword evidence="4" id="KW-1185">Reference proteome</keyword>
<evidence type="ECO:0000256" key="1">
    <source>
        <dbReference type="SAM" id="SignalP"/>
    </source>
</evidence>
<dbReference type="Pfam" id="PF06452">
    <property type="entry name" value="CBM9_1"/>
    <property type="match status" value="1"/>
</dbReference>
<dbReference type="EMBL" id="MJIC01000015">
    <property type="protein sequence ID" value="OFI33167.1"/>
    <property type="molecule type" value="Genomic_DNA"/>
</dbReference>
<organism evidence="3 4">
    <name type="scientific">Alteromonas lipolytica</name>
    <dbReference type="NCBI Taxonomy" id="1856405"/>
    <lineage>
        <taxon>Bacteria</taxon>
        <taxon>Pseudomonadati</taxon>
        <taxon>Pseudomonadota</taxon>
        <taxon>Gammaproteobacteria</taxon>
        <taxon>Alteromonadales</taxon>
        <taxon>Alteromonadaceae</taxon>
        <taxon>Alteromonas/Salinimonas group</taxon>
        <taxon>Alteromonas</taxon>
    </lineage>
</organism>
<dbReference type="InterPro" id="IPR010502">
    <property type="entry name" value="Carb-bd_dom_fam9"/>
</dbReference>
<gene>
    <name evidence="3" type="ORF">BFC17_02590</name>
</gene>
<keyword evidence="1" id="KW-0732">Signal</keyword>
<feature type="domain" description="Carbohydrate-binding" evidence="2">
    <location>
        <begin position="37"/>
        <end position="250"/>
    </location>
</feature>
<reference evidence="3 4" key="1">
    <citation type="submission" date="2016-09" db="EMBL/GenBank/DDBJ databases">
        <title>Alteromonas lipolytica, a new species isolated from sea water.</title>
        <authorList>
            <person name="Wu Y.-H."/>
            <person name="Cheng H."/>
            <person name="Xu X.-W."/>
        </authorList>
    </citation>
    <scope>NUCLEOTIDE SEQUENCE [LARGE SCALE GENOMIC DNA]</scope>
    <source>
        <strain evidence="3 4">JW12</strain>
    </source>
</reference>
<dbReference type="AlphaFoldDB" id="A0A1E8FB55"/>